<sequence>MSAESFTPYIGDTATVRNLLDAKLRSITGVTGLLLAGADGRPVAHVLDPEQANAAAAVCAASVSLGQRLADFVGPGRLSELTVRSPDGYVLLYAVGDRHVLMIMTVASANIARIHLACRDLRQELTGETVPDPTEPD</sequence>
<dbReference type="InterPro" id="IPR004942">
    <property type="entry name" value="Roadblock/LAMTOR2_dom"/>
</dbReference>
<name>A0A4U3M4X0_9ACTN</name>
<dbReference type="Proteomes" id="UP000305836">
    <property type="component" value="Unassembled WGS sequence"/>
</dbReference>
<keyword evidence="3" id="KW-1185">Reference proteome</keyword>
<dbReference type="AlphaFoldDB" id="A0A4U3M4X0"/>
<feature type="domain" description="Roadblock/LAMTOR2" evidence="1">
    <location>
        <begin position="17"/>
        <end position="105"/>
    </location>
</feature>
<dbReference type="RefSeq" id="WP_137253073.1">
    <property type="nucleotide sequence ID" value="NZ_JBHSPQ010000001.1"/>
</dbReference>
<gene>
    <name evidence="2" type="ORF">FDA38_06205</name>
</gene>
<organism evidence="2 3">
    <name type="scientific">Kribbella jiaozuonensis</name>
    <dbReference type="NCBI Taxonomy" id="2575441"/>
    <lineage>
        <taxon>Bacteria</taxon>
        <taxon>Bacillati</taxon>
        <taxon>Actinomycetota</taxon>
        <taxon>Actinomycetes</taxon>
        <taxon>Propionibacteriales</taxon>
        <taxon>Kribbellaceae</taxon>
        <taxon>Kribbella</taxon>
    </lineage>
</organism>
<dbReference type="EMBL" id="SZPZ01000001">
    <property type="protein sequence ID" value="TKK82377.1"/>
    <property type="molecule type" value="Genomic_DNA"/>
</dbReference>
<dbReference type="Pfam" id="PF03259">
    <property type="entry name" value="Robl_LC7"/>
    <property type="match status" value="1"/>
</dbReference>
<protein>
    <recommendedName>
        <fullName evidence="1">Roadblock/LAMTOR2 domain-containing protein</fullName>
    </recommendedName>
</protein>
<accession>A0A4U3M4X0</accession>
<dbReference type="OrthoDB" id="3727201at2"/>
<evidence type="ECO:0000259" key="1">
    <source>
        <dbReference type="SMART" id="SM00960"/>
    </source>
</evidence>
<dbReference type="Gene3D" id="3.30.450.30">
    <property type="entry name" value="Dynein light chain 2a, cytoplasmic"/>
    <property type="match status" value="1"/>
</dbReference>
<comment type="caution">
    <text evidence="2">The sequence shown here is derived from an EMBL/GenBank/DDBJ whole genome shotgun (WGS) entry which is preliminary data.</text>
</comment>
<evidence type="ECO:0000313" key="3">
    <source>
        <dbReference type="Proteomes" id="UP000305836"/>
    </source>
</evidence>
<dbReference type="SMART" id="SM00960">
    <property type="entry name" value="Robl_LC7"/>
    <property type="match status" value="1"/>
</dbReference>
<dbReference type="SUPFAM" id="SSF103196">
    <property type="entry name" value="Roadblock/LC7 domain"/>
    <property type="match status" value="1"/>
</dbReference>
<evidence type="ECO:0000313" key="2">
    <source>
        <dbReference type="EMBL" id="TKK82377.1"/>
    </source>
</evidence>
<proteinExistence type="predicted"/>
<reference evidence="2 3" key="1">
    <citation type="submission" date="2019-04" db="EMBL/GenBank/DDBJ databases">
        <title>Kribbella sp. NEAU-THZ 27 nov., a novel actinomycete isolated from soil.</title>
        <authorList>
            <person name="Duan L."/>
        </authorList>
    </citation>
    <scope>NUCLEOTIDE SEQUENCE [LARGE SCALE GENOMIC DNA]</scope>
    <source>
        <strain evidence="3">NEAU-THZ27</strain>
    </source>
</reference>